<proteinExistence type="predicted"/>
<sequence length="158" mass="17561">MEFLKTFGRALGDAVSYVGEKNRKAAYLNRIRTVIKCEEQAAEKEYLALGRYYYNNLRDPSNAVTEPHCAELEAIEARLDAALQQLEKFYSGEEIPASDGNREEIDLSDVQVIPAPTEETATGALMEEEISLEGDISPKQESTEPASPDENDNLPFEG</sequence>
<name>A0ABT1S2G1_9FIRM</name>
<dbReference type="EMBL" id="JANFZH010000038">
    <property type="protein sequence ID" value="MCQ4841127.1"/>
    <property type="molecule type" value="Genomic_DNA"/>
</dbReference>
<comment type="caution">
    <text evidence="2">The sequence shown here is derived from an EMBL/GenBank/DDBJ whole genome shotgun (WGS) entry which is preliminary data.</text>
</comment>
<dbReference type="RefSeq" id="WP_256192238.1">
    <property type="nucleotide sequence ID" value="NZ_CAJKKG010000003.1"/>
</dbReference>
<feature type="region of interest" description="Disordered" evidence="1">
    <location>
        <begin position="94"/>
        <end position="158"/>
    </location>
</feature>
<gene>
    <name evidence="2" type="ORF">NE695_14525</name>
</gene>
<reference evidence="2 3" key="1">
    <citation type="submission" date="2022-06" db="EMBL/GenBank/DDBJ databases">
        <title>Isolation of gut microbiota from human fecal samples.</title>
        <authorList>
            <person name="Pamer E.G."/>
            <person name="Barat B."/>
            <person name="Waligurski E."/>
            <person name="Medina S."/>
            <person name="Paddock L."/>
            <person name="Mostad J."/>
        </authorList>
    </citation>
    <scope>NUCLEOTIDE SEQUENCE [LARGE SCALE GENOMIC DNA]</scope>
    <source>
        <strain evidence="2 3">DFI.9.73</strain>
    </source>
</reference>
<keyword evidence="3" id="KW-1185">Reference proteome</keyword>
<evidence type="ECO:0000313" key="2">
    <source>
        <dbReference type="EMBL" id="MCQ4841127.1"/>
    </source>
</evidence>
<evidence type="ECO:0000256" key="1">
    <source>
        <dbReference type="SAM" id="MobiDB-lite"/>
    </source>
</evidence>
<evidence type="ECO:0000313" key="3">
    <source>
        <dbReference type="Proteomes" id="UP001524473"/>
    </source>
</evidence>
<organism evidence="2 3">
    <name type="scientific">Neglectibacter timonensis</name>
    <dbReference type="NCBI Taxonomy" id="1776382"/>
    <lineage>
        <taxon>Bacteria</taxon>
        <taxon>Bacillati</taxon>
        <taxon>Bacillota</taxon>
        <taxon>Clostridia</taxon>
        <taxon>Eubacteriales</taxon>
        <taxon>Oscillospiraceae</taxon>
        <taxon>Neglectibacter</taxon>
    </lineage>
</organism>
<dbReference type="Proteomes" id="UP001524473">
    <property type="component" value="Unassembled WGS sequence"/>
</dbReference>
<accession>A0ABT1S2G1</accession>
<protein>
    <submittedName>
        <fullName evidence="2">Uncharacterized protein</fullName>
    </submittedName>
</protein>